<feature type="domain" description="Mur ligase central" evidence="9">
    <location>
        <begin position="528"/>
        <end position="648"/>
    </location>
</feature>
<dbReference type="GO" id="GO:0051301">
    <property type="term" value="P:cell division"/>
    <property type="evidence" value="ECO:0007669"/>
    <property type="project" value="UniProtKB-KW"/>
</dbReference>
<dbReference type="Pfam" id="PF26298">
    <property type="entry name" value="MurL_epimerase_C"/>
    <property type="match status" value="1"/>
</dbReference>
<protein>
    <recommendedName>
        <fullName evidence="7 8">Multifunctional fusion protein</fullName>
    </recommendedName>
    <domain>
        <recommendedName>
            <fullName evidence="7">UDP-N-acetylmuramoylalanine--D-glutamate ligase</fullName>
            <ecNumber evidence="7">6.3.2.9</ecNumber>
        </recommendedName>
        <alternativeName>
            <fullName evidence="7">D-glutamic acid-adding enzyme</fullName>
        </alternativeName>
        <alternativeName>
            <fullName evidence="7">UDP-N-acetylmuramoyl-L-alanyl-D-glutamate synthetase</fullName>
        </alternativeName>
    </domain>
    <domain>
        <recommendedName>
            <fullName evidence="8">UDP-N-acetyl-alpha-D-muramoyl-L-alanyl-L-glutamate epimerase</fullName>
            <ecNumber evidence="8">5.1.1.23</ecNumber>
        </recommendedName>
        <alternativeName>
            <fullName evidence="8">UDP-MurNAc-L-Ala-L-Glu epimerase</fullName>
        </alternativeName>
    </domain>
</protein>
<evidence type="ECO:0000256" key="2">
    <source>
        <dbReference type="ARBA" id="ARBA00004752"/>
    </source>
</evidence>
<keyword evidence="7" id="KW-0132">Cell division</keyword>
<feature type="domain" description="MurL N-terminal" evidence="11">
    <location>
        <begin position="3"/>
        <end position="285"/>
    </location>
</feature>
<evidence type="ECO:0000313" key="13">
    <source>
        <dbReference type="Proteomes" id="UP000230731"/>
    </source>
</evidence>
<comment type="subcellular location">
    <subcellularLocation>
        <location evidence="1 7">Cytoplasm</location>
    </subcellularLocation>
</comment>
<dbReference type="InterPro" id="IPR043689">
    <property type="entry name" value="MurL"/>
</dbReference>
<comment type="catalytic activity">
    <reaction evidence="8">
        <text>UDP-N-acetyl-alpha-D-muramoyl-L-alanyl-L-glutamate + ATP + H2O = UDP-N-acetyl-alpha-D-muramoyl-L-alanyl-D-glutamate + AMP + diphosphate + H(+)</text>
        <dbReference type="Rhea" id="RHEA:58812"/>
        <dbReference type="ChEBI" id="CHEBI:15377"/>
        <dbReference type="ChEBI" id="CHEBI:15378"/>
        <dbReference type="ChEBI" id="CHEBI:30616"/>
        <dbReference type="ChEBI" id="CHEBI:33019"/>
        <dbReference type="ChEBI" id="CHEBI:83900"/>
        <dbReference type="ChEBI" id="CHEBI:142725"/>
        <dbReference type="ChEBI" id="CHEBI:456215"/>
        <dbReference type="EC" id="5.1.1.23"/>
    </reaction>
</comment>
<dbReference type="Gene3D" id="3.90.190.20">
    <property type="entry name" value="Mur ligase, C-terminal domain"/>
    <property type="match status" value="1"/>
</dbReference>
<dbReference type="InterPro" id="IPR036615">
    <property type="entry name" value="Mur_ligase_C_dom_sf"/>
</dbReference>
<dbReference type="UniPathway" id="UPA00219"/>
<dbReference type="AlphaFoldDB" id="A0A2M6WZ22"/>
<dbReference type="EC" id="5.1.1.23" evidence="8"/>
<sequence length="841" mass="92696">MREATVFRFTGTAYDAAARALSFSYVTEFTAFPPLHFTERIILPPGVVAANVPDDLWRRLVAGLHLLLGVSYWKLYCPPHVYLPYQLSEIEARFWTTVYRKGLGEFFYRNQLDLSSCPVFPTTASQPVPVWLPDKPSEAALIGIGGGKDSFVAAELMREESVAVTAFIVETQRQSPLLKEAVAALNMPVLAVRRELDPQLLEDLPGLHRGHVPVSAIYAWLGYLIAVTFGKKYVAVGNEQSSNEGNIEYQGEVINHQWSKSSEFETFFQDYARQVLTPDVHYFSLLRPFSELRIARMFARYTQYFPVFSSCNRNFTAAGDRPIDQLGGHGRWCCACPKCVFTFLLLAAQLPQPQLLAVFGSNLLDDARLTDIYRDILGFGKLKPFDCVGTFAEARAALYLARKNFADSLAVRKFLPLITDGAELAAAAERCVRAETVPQRFRFAGMETTLLVGYGIEGKATEQFLLKRCPQLIVAHTDQTDGPDYLDRQTKADISVRSPSIEPQAMRGQYTTGSNMFFARFHGVITGITGSKGKSTTASLLQAMLQAEGRSAVLIGNIGTPMLKALDQGTPETIAVVELSSYQLADCDFSPHIAVVTSLFPDHLDYHGSVEAYYAAKKRIITRQRPSDFFVYDPRGPAALWRDKTAAQPVPAAGALPVALSEIPLLGEHNVANVRAATAAARILGVSDDAIAKAIRTFSPLPHRLEPVGDWRGITFYDDAISTTPESTIVALKALVNVKTIFLGGTDRGYDFTALQSNLHTYGIENVVLFPDSGGRILPDRAGFRILETDDMTAAVEFAYAYTPPGSVCLLSCASPSYSLWPNYEAKGDEFQREVRRQGGA</sequence>
<accession>A0A2M6WZ22</accession>
<dbReference type="GO" id="GO:0008764">
    <property type="term" value="F:UDP-N-acetylmuramoylalanine-D-glutamate ligase activity"/>
    <property type="evidence" value="ECO:0007669"/>
    <property type="project" value="UniProtKB-UniRule"/>
</dbReference>
<dbReference type="InterPro" id="IPR036565">
    <property type="entry name" value="Mur-like_cat_sf"/>
</dbReference>
<organism evidence="12 13">
    <name type="scientific">Candidatus Andersenbacteria bacterium CG10_big_fil_rev_8_21_14_0_10_54_11</name>
    <dbReference type="NCBI Taxonomy" id="1974485"/>
    <lineage>
        <taxon>Bacteria</taxon>
        <taxon>Candidatus Anderseniibacteriota</taxon>
    </lineage>
</organism>
<keyword evidence="7" id="KW-0573">Peptidoglycan synthesis</keyword>
<keyword evidence="7" id="KW-0133">Cell shape</keyword>
<dbReference type="GO" id="GO:0071555">
    <property type="term" value="P:cell wall organization"/>
    <property type="evidence" value="ECO:0007669"/>
    <property type="project" value="UniProtKB-KW"/>
</dbReference>
<dbReference type="PANTHER" id="PTHR43692">
    <property type="entry name" value="UDP-N-ACETYLMURAMOYLALANINE--D-GLUTAMATE LIGASE"/>
    <property type="match status" value="1"/>
</dbReference>
<keyword evidence="3 7" id="KW-0963">Cytoplasm</keyword>
<dbReference type="HAMAP" id="MF_00639">
    <property type="entry name" value="MurD"/>
    <property type="match status" value="1"/>
</dbReference>
<dbReference type="GO" id="GO:0005524">
    <property type="term" value="F:ATP binding"/>
    <property type="evidence" value="ECO:0007669"/>
    <property type="project" value="UniProtKB-UniRule"/>
</dbReference>
<comment type="caution">
    <text evidence="12">The sequence shown here is derived from an EMBL/GenBank/DDBJ whole genome shotgun (WGS) entry which is preliminary data.</text>
</comment>
<evidence type="ECO:0000256" key="1">
    <source>
        <dbReference type="ARBA" id="ARBA00004496"/>
    </source>
</evidence>
<dbReference type="SUPFAM" id="SSF53623">
    <property type="entry name" value="MurD-like peptide ligases, catalytic domain"/>
    <property type="match status" value="1"/>
</dbReference>
<dbReference type="InterPro" id="IPR058740">
    <property type="entry name" value="MurL_N"/>
</dbReference>
<gene>
    <name evidence="7 12" type="primary">murD</name>
    <name evidence="8" type="synonym">murL</name>
    <name evidence="12" type="ORF">COT71_02915</name>
</gene>
<dbReference type="SUPFAM" id="SSF53244">
    <property type="entry name" value="MurD-like peptide ligases, peptide-binding domain"/>
    <property type="match status" value="1"/>
</dbReference>
<dbReference type="Pfam" id="PF26299">
    <property type="entry name" value="MurL_N"/>
    <property type="match status" value="1"/>
</dbReference>
<feature type="domain" description="MurL C-terminal" evidence="10">
    <location>
        <begin position="307"/>
        <end position="421"/>
    </location>
</feature>
<dbReference type="Gene3D" id="3.40.1190.10">
    <property type="entry name" value="Mur-like, catalytic domain"/>
    <property type="match status" value="1"/>
</dbReference>
<evidence type="ECO:0000259" key="11">
    <source>
        <dbReference type="Pfam" id="PF26299"/>
    </source>
</evidence>
<reference evidence="13" key="1">
    <citation type="submission" date="2017-09" db="EMBL/GenBank/DDBJ databases">
        <title>Depth-based differentiation of microbial function through sediment-hosted aquifers and enrichment of novel symbionts in the deep terrestrial subsurface.</title>
        <authorList>
            <person name="Probst A.J."/>
            <person name="Ladd B."/>
            <person name="Jarett J.K."/>
            <person name="Geller-Mcgrath D.E."/>
            <person name="Sieber C.M.K."/>
            <person name="Emerson J.B."/>
            <person name="Anantharaman K."/>
            <person name="Thomas B.C."/>
            <person name="Malmstrom R."/>
            <person name="Stieglmeier M."/>
            <person name="Klingl A."/>
            <person name="Woyke T."/>
            <person name="Ryan C.M."/>
            <person name="Banfield J.F."/>
        </authorList>
    </citation>
    <scope>NUCLEOTIDE SEQUENCE [LARGE SCALE GENOMIC DNA]</scope>
</reference>
<evidence type="ECO:0000256" key="7">
    <source>
        <dbReference type="HAMAP-Rule" id="MF_00639"/>
    </source>
</evidence>
<comment type="similarity">
    <text evidence="8">Belongs to the MurL family.</text>
</comment>
<evidence type="ECO:0000259" key="9">
    <source>
        <dbReference type="Pfam" id="PF08245"/>
    </source>
</evidence>
<dbReference type="GO" id="GO:0009252">
    <property type="term" value="P:peptidoglycan biosynthetic process"/>
    <property type="evidence" value="ECO:0007669"/>
    <property type="project" value="UniProtKB-UniRule"/>
</dbReference>
<comment type="function">
    <text evidence="8">Cell wall formation. Catalyzes epimerization of the terminal L-glutamate in UDP-N-acetyl-alpha-D-muramoyl-L-alanyl-L-glutamate.</text>
</comment>
<evidence type="ECO:0000256" key="6">
    <source>
        <dbReference type="ARBA" id="ARBA00022840"/>
    </source>
</evidence>
<proteinExistence type="inferred from homology"/>
<feature type="binding site" evidence="7">
    <location>
        <begin position="530"/>
        <end position="536"/>
    </location>
    <ligand>
        <name>ATP</name>
        <dbReference type="ChEBI" id="CHEBI:30616"/>
    </ligand>
</feature>
<name>A0A2M6WZ22_9BACT</name>
<evidence type="ECO:0000256" key="4">
    <source>
        <dbReference type="ARBA" id="ARBA00022598"/>
    </source>
</evidence>
<evidence type="ECO:0000259" key="10">
    <source>
        <dbReference type="Pfam" id="PF26298"/>
    </source>
</evidence>
<comment type="catalytic activity">
    <reaction evidence="7">
        <text>UDP-N-acetyl-alpha-D-muramoyl-L-alanine + D-glutamate + ATP = UDP-N-acetyl-alpha-D-muramoyl-L-alanyl-D-glutamate + ADP + phosphate + H(+)</text>
        <dbReference type="Rhea" id="RHEA:16429"/>
        <dbReference type="ChEBI" id="CHEBI:15378"/>
        <dbReference type="ChEBI" id="CHEBI:29986"/>
        <dbReference type="ChEBI" id="CHEBI:30616"/>
        <dbReference type="ChEBI" id="CHEBI:43474"/>
        <dbReference type="ChEBI" id="CHEBI:83898"/>
        <dbReference type="ChEBI" id="CHEBI:83900"/>
        <dbReference type="ChEBI" id="CHEBI:456216"/>
        <dbReference type="EC" id="6.3.2.9"/>
    </reaction>
</comment>
<comment type="function">
    <text evidence="7">Cell wall formation. Catalyzes the addition of glutamate to the nucleotide precursor UDP-N-acetylmuramoyl-L-alanine (UMA).</text>
</comment>
<keyword evidence="5 7" id="KW-0547">Nucleotide-binding</keyword>
<dbReference type="NCBIfam" id="TIGR01087">
    <property type="entry name" value="murD"/>
    <property type="match status" value="1"/>
</dbReference>
<dbReference type="InterPro" id="IPR058741">
    <property type="entry name" value="MurL_C"/>
</dbReference>
<dbReference type="Proteomes" id="UP000230731">
    <property type="component" value="Unassembled WGS sequence"/>
</dbReference>
<keyword evidence="7" id="KW-0961">Cell wall biogenesis/degradation</keyword>
<dbReference type="EMBL" id="PEZP01000035">
    <property type="protein sequence ID" value="PIT98039.1"/>
    <property type="molecule type" value="Genomic_DNA"/>
</dbReference>
<dbReference type="GO" id="GO:0005737">
    <property type="term" value="C:cytoplasm"/>
    <property type="evidence" value="ECO:0007669"/>
    <property type="project" value="UniProtKB-SubCell"/>
</dbReference>
<dbReference type="GO" id="GO:0016855">
    <property type="term" value="F:racemase and epimerase activity, acting on amino acids and derivatives"/>
    <property type="evidence" value="ECO:0007669"/>
    <property type="project" value="UniProtKB-UniRule"/>
</dbReference>
<evidence type="ECO:0000256" key="3">
    <source>
        <dbReference type="ARBA" id="ARBA00022490"/>
    </source>
</evidence>
<keyword evidence="4 7" id="KW-0436">Ligase</keyword>
<dbReference type="Pfam" id="PF08245">
    <property type="entry name" value="Mur_ligase_M"/>
    <property type="match status" value="1"/>
</dbReference>
<dbReference type="InterPro" id="IPR013221">
    <property type="entry name" value="Mur_ligase_cen"/>
</dbReference>
<dbReference type="HAMAP" id="MF_02209">
    <property type="entry name" value="MurL"/>
    <property type="match status" value="1"/>
</dbReference>
<dbReference type="GO" id="GO:0008360">
    <property type="term" value="P:regulation of cell shape"/>
    <property type="evidence" value="ECO:0007669"/>
    <property type="project" value="UniProtKB-KW"/>
</dbReference>
<keyword evidence="8" id="KW-0413">Isomerase</keyword>
<dbReference type="InterPro" id="IPR005762">
    <property type="entry name" value="MurD"/>
</dbReference>
<evidence type="ECO:0000256" key="8">
    <source>
        <dbReference type="HAMAP-Rule" id="MF_02209"/>
    </source>
</evidence>
<keyword evidence="6 7" id="KW-0067">ATP-binding</keyword>
<evidence type="ECO:0000256" key="5">
    <source>
        <dbReference type="ARBA" id="ARBA00022741"/>
    </source>
</evidence>
<dbReference type="EC" id="6.3.2.9" evidence="7"/>
<keyword evidence="7" id="KW-0131">Cell cycle</keyword>
<comment type="pathway">
    <text evidence="2 7">Cell wall biogenesis; peptidoglycan biosynthesis.</text>
</comment>
<dbReference type="PANTHER" id="PTHR43692:SF1">
    <property type="entry name" value="UDP-N-ACETYLMURAMOYLALANINE--D-GLUTAMATE LIGASE"/>
    <property type="match status" value="1"/>
</dbReference>
<comment type="similarity">
    <text evidence="7">Belongs to the MurCDEF family.</text>
</comment>
<evidence type="ECO:0000313" key="12">
    <source>
        <dbReference type="EMBL" id="PIT98039.1"/>
    </source>
</evidence>